<evidence type="ECO:0000313" key="2">
    <source>
        <dbReference type="EMBL" id="KNC52851.1"/>
    </source>
</evidence>
<feature type="compositionally biased region" description="Basic residues" evidence="1">
    <location>
        <begin position="143"/>
        <end position="153"/>
    </location>
</feature>
<organism evidence="2 3">
    <name type="scientific">Thecamonas trahens ATCC 50062</name>
    <dbReference type="NCBI Taxonomy" id="461836"/>
    <lineage>
        <taxon>Eukaryota</taxon>
        <taxon>Apusozoa</taxon>
        <taxon>Apusomonadida</taxon>
        <taxon>Apusomonadidae</taxon>
        <taxon>Thecamonas</taxon>
    </lineage>
</organism>
<dbReference type="Proteomes" id="UP000054408">
    <property type="component" value="Unassembled WGS sequence"/>
</dbReference>
<feature type="compositionally biased region" description="Polar residues" evidence="1">
    <location>
        <begin position="254"/>
        <end position="263"/>
    </location>
</feature>
<evidence type="ECO:0000256" key="1">
    <source>
        <dbReference type="SAM" id="MobiDB-lite"/>
    </source>
</evidence>
<proteinExistence type="predicted"/>
<feature type="compositionally biased region" description="Low complexity" evidence="1">
    <location>
        <begin position="12"/>
        <end position="25"/>
    </location>
</feature>
<accession>A0A0L0DLD3</accession>
<dbReference type="STRING" id="461836.A0A0L0DLD3"/>
<keyword evidence="3" id="KW-1185">Reference proteome</keyword>
<dbReference type="InterPro" id="IPR010736">
    <property type="entry name" value="SHIPPO-rpt"/>
</dbReference>
<dbReference type="OMA" id="CFESRAP"/>
<dbReference type="EMBL" id="GL349476">
    <property type="protein sequence ID" value="KNC52851.1"/>
    <property type="molecule type" value="Genomic_DNA"/>
</dbReference>
<feature type="compositionally biased region" description="Low complexity" evidence="1">
    <location>
        <begin position="154"/>
        <end position="164"/>
    </location>
</feature>
<dbReference type="GeneID" id="25567561"/>
<feature type="region of interest" description="Disordered" evidence="1">
    <location>
        <begin position="143"/>
        <end position="295"/>
    </location>
</feature>
<reference evidence="2 3" key="1">
    <citation type="submission" date="2010-05" db="EMBL/GenBank/DDBJ databases">
        <title>The Genome Sequence of Thecamonas trahens ATCC 50062.</title>
        <authorList>
            <consortium name="The Broad Institute Genome Sequencing Platform"/>
            <person name="Russ C."/>
            <person name="Cuomo C."/>
            <person name="Shea T."/>
            <person name="Young S.K."/>
            <person name="Zeng Q."/>
            <person name="Koehrsen M."/>
            <person name="Haas B."/>
            <person name="Borodovsky M."/>
            <person name="Guigo R."/>
            <person name="Alvarado L."/>
            <person name="Berlin A."/>
            <person name="Bochicchio J."/>
            <person name="Borenstein D."/>
            <person name="Chapman S."/>
            <person name="Chen Z."/>
            <person name="Freedman E."/>
            <person name="Gellesch M."/>
            <person name="Goldberg J."/>
            <person name="Griggs A."/>
            <person name="Gujja S."/>
            <person name="Heilman E."/>
            <person name="Heiman D."/>
            <person name="Hepburn T."/>
            <person name="Howarth C."/>
            <person name="Jen D."/>
            <person name="Larson L."/>
            <person name="Mehta T."/>
            <person name="Park D."/>
            <person name="Pearson M."/>
            <person name="Roberts A."/>
            <person name="Saif S."/>
            <person name="Shenoy N."/>
            <person name="Sisk P."/>
            <person name="Stolte C."/>
            <person name="Sykes S."/>
            <person name="Thomson T."/>
            <person name="Walk T."/>
            <person name="White J."/>
            <person name="Yandava C."/>
            <person name="Burger G."/>
            <person name="Gray M.W."/>
            <person name="Holland P.W.H."/>
            <person name="King N."/>
            <person name="Lang F.B.F."/>
            <person name="Roger A.J."/>
            <person name="Ruiz-Trillo I."/>
            <person name="Lander E."/>
            <person name="Nusbaum C."/>
        </authorList>
    </citation>
    <scope>NUCLEOTIDE SEQUENCE [LARGE SCALE GENOMIC DNA]</scope>
    <source>
        <strain evidence="2 3">ATCC 50062</strain>
    </source>
</reference>
<feature type="region of interest" description="Disordered" evidence="1">
    <location>
        <begin position="93"/>
        <end position="127"/>
    </location>
</feature>
<dbReference type="RefSeq" id="XP_013754953.1">
    <property type="nucleotide sequence ID" value="XM_013899499.1"/>
</dbReference>
<name>A0A0L0DLD3_THETB</name>
<dbReference type="Pfam" id="PF07004">
    <property type="entry name" value="SHIPPO-rpt"/>
    <property type="match status" value="4"/>
</dbReference>
<protein>
    <submittedName>
        <fullName evidence="2">Uncharacterized protein</fullName>
    </submittedName>
</protein>
<gene>
    <name evidence="2" type="ORF">AMSG_08999</name>
</gene>
<evidence type="ECO:0000313" key="3">
    <source>
        <dbReference type="Proteomes" id="UP000054408"/>
    </source>
</evidence>
<dbReference type="AlphaFoldDB" id="A0A0L0DLD3"/>
<sequence length="318" mass="32907">MAFTSRAKRSFGFGAPTPAAVGPGAYNVPSGIRVGRRSAAPFGTSSMRAVHLPPAGSPGPGSYDVAQAAGLTIQTRPAHHAARGRVVPFGSRASRFPRSHARAARPGAPEHAASLAAGPHSGAAASERLASALDRAAEQRQRHLALRIPRGRRGAAAPAGRLGRSSVPSIPASRSGHGYDEDDRGNLVPYPADDHAAVSKLGPGPSTYTPRDTILRSRVPAPSLAGYAGRKSSPRASAAKDTPGPGSYAVSEAYSATITSNTRSPRRAAPVPFNTTARRVPLTAPNADALPGPGSYELDQTPLYAPKSFNVTYDDVYM</sequence>
<feature type="region of interest" description="Disordered" evidence="1">
    <location>
        <begin position="1"/>
        <end position="26"/>
    </location>
</feature>